<name>A0A0W0RF41_LEGBO</name>
<dbReference type="InterPro" id="IPR036820">
    <property type="entry name" value="Archease_dom_sf"/>
</dbReference>
<protein>
    <recommendedName>
        <fullName evidence="5">Archease domain-containing protein</fullName>
    </recommendedName>
</protein>
<dbReference type="Proteomes" id="UP000054695">
    <property type="component" value="Unassembled WGS sequence"/>
</dbReference>
<dbReference type="STRING" id="447.Lboz_3212"/>
<dbReference type="RefSeq" id="WP_058460751.1">
    <property type="nucleotide sequence ID" value="NZ_CAAAIY010000007.1"/>
</dbReference>
<dbReference type="Gene3D" id="3.55.10.10">
    <property type="entry name" value="Archease domain"/>
    <property type="match status" value="1"/>
</dbReference>
<evidence type="ECO:0000313" key="7">
    <source>
        <dbReference type="Proteomes" id="UP000054695"/>
    </source>
</evidence>
<comment type="similarity">
    <text evidence="1">Belongs to the archease family.</text>
</comment>
<evidence type="ECO:0000256" key="2">
    <source>
        <dbReference type="ARBA" id="ARBA00022694"/>
    </source>
</evidence>
<accession>A0A0W0RF41</accession>
<evidence type="ECO:0000256" key="3">
    <source>
        <dbReference type="ARBA" id="ARBA00022723"/>
    </source>
</evidence>
<keyword evidence="2" id="KW-0819">tRNA processing</keyword>
<dbReference type="SUPFAM" id="SSF69819">
    <property type="entry name" value="MTH1598-like"/>
    <property type="match status" value="1"/>
</dbReference>
<reference evidence="6 7" key="1">
    <citation type="submission" date="2015-11" db="EMBL/GenBank/DDBJ databases">
        <title>Genomic analysis of 38 Legionella species identifies large and diverse effector repertoires.</title>
        <authorList>
            <person name="Burstein D."/>
            <person name="Amaro F."/>
            <person name="Zusman T."/>
            <person name="Lifshitz Z."/>
            <person name="Cohen O."/>
            <person name="Gilbert J.A."/>
            <person name="Pupko T."/>
            <person name="Shuman H.A."/>
            <person name="Segal G."/>
        </authorList>
    </citation>
    <scope>NUCLEOTIDE SEQUENCE [LARGE SCALE GENOMIC DNA]</scope>
    <source>
        <strain evidence="6 7">WIGA</strain>
    </source>
</reference>
<sequence>MSAEKKWEHFSHESDIGVRGYGPTLAEAFAMGGVALTNVITNSQSIQPHKRLHVTCEAPNQEILFVDWLNAIIYNMAIYNMLFSRFEVSIKEGRLTAIIAGEQVDIKRHQPAVEVKGATFTELKVYQGNGIWVAQCVVDV</sequence>
<dbReference type="GO" id="GO:0008033">
    <property type="term" value="P:tRNA processing"/>
    <property type="evidence" value="ECO:0007669"/>
    <property type="project" value="UniProtKB-KW"/>
</dbReference>
<dbReference type="PANTHER" id="PTHR12682">
    <property type="entry name" value="ARCHEASE"/>
    <property type="match status" value="1"/>
</dbReference>
<dbReference type="PANTHER" id="PTHR12682:SF11">
    <property type="entry name" value="PROTEIN ARCHEASE"/>
    <property type="match status" value="1"/>
</dbReference>
<dbReference type="Pfam" id="PF01951">
    <property type="entry name" value="Archease"/>
    <property type="match status" value="1"/>
</dbReference>
<evidence type="ECO:0000256" key="4">
    <source>
        <dbReference type="ARBA" id="ARBA00022837"/>
    </source>
</evidence>
<gene>
    <name evidence="6" type="ORF">Lboz_3212</name>
</gene>
<keyword evidence="7" id="KW-1185">Reference proteome</keyword>
<dbReference type="AlphaFoldDB" id="A0A0W0RF41"/>
<dbReference type="InterPro" id="IPR023572">
    <property type="entry name" value="Archease_dom"/>
</dbReference>
<dbReference type="EMBL" id="LNXU01000045">
    <property type="protein sequence ID" value="KTC69696.1"/>
    <property type="molecule type" value="Genomic_DNA"/>
</dbReference>
<comment type="caution">
    <text evidence="6">The sequence shown here is derived from an EMBL/GenBank/DDBJ whole genome shotgun (WGS) entry which is preliminary data.</text>
</comment>
<organism evidence="6 7">
    <name type="scientific">Legionella bozemanae</name>
    <name type="common">Fluoribacter bozemanae</name>
    <dbReference type="NCBI Taxonomy" id="447"/>
    <lineage>
        <taxon>Bacteria</taxon>
        <taxon>Pseudomonadati</taxon>
        <taxon>Pseudomonadota</taxon>
        <taxon>Gammaproteobacteria</taxon>
        <taxon>Legionellales</taxon>
        <taxon>Legionellaceae</taxon>
        <taxon>Legionella</taxon>
    </lineage>
</organism>
<keyword evidence="3" id="KW-0479">Metal-binding</keyword>
<dbReference type="PATRIC" id="fig|447.4.peg.3432"/>
<evidence type="ECO:0000259" key="5">
    <source>
        <dbReference type="Pfam" id="PF01951"/>
    </source>
</evidence>
<dbReference type="GO" id="GO:0046872">
    <property type="term" value="F:metal ion binding"/>
    <property type="evidence" value="ECO:0007669"/>
    <property type="project" value="UniProtKB-KW"/>
</dbReference>
<evidence type="ECO:0000313" key="6">
    <source>
        <dbReference type="EMBL" id="KTC69696.1"/>
    </source>
</evidence>
<proteinExistence type="inferred from homology"/>
<dbReference type="OrthoDB" id="9788587at2"/>
<feature type="domain" description="Archease" evidence="5">
    <location>
        <begin position="7"/>
        <end position="140"/>
    </location>
</feature>
<evidence type="ECO:0000256" key="1">
    <source>
        <dbReference type="ARBA" id="ARBA00007963"/>
    </source>
</evidence>
<keyword evidence="4" id="KW-0106">Calcium</keyword>
<dbReference type="InterPro" id="IPR002804">
    <property type="entry name" value="Archease"/>
</dbReference>